<sequence length="112" mass="12765">MAAHVDVKQVVEAIKALRTIERKHLTKKSVKSLLEEDSQLEHDVYLQFTLKKIPYNKNAQWIRMQVSASMLRAFRTPRLSGSLTLRYVGAGRGIVFDHVVFSLHFTLTNGAL</sequence>
<evidence type="ECO:0000313" key="2">
    <source>
        <dbReference type="Proteomes" id="UP001321473"/>
    </source>
</evidence>
<reference evidence="1 2" key="1">
    <citation type="journal article" date="2023" name="Arcadia Sci">
        <title>De novo assembly of a long-read Amblyomma americanum tick genome.</title>
        <authorList>
            <person name="Chou S."/>
            <person name="Poskanzer K.E."/>
            <person name="Rollins M."/>
            <person name="Thuy-Boun P.S."/>
        </authorList>
    </citation>
    <scope>NUCLEOTIDE SEQUENCE [LARGE SCALE GENOMIC DNA]</scope>
    <source>
        <strain evidence="1">F_SG_1</strain>
        <tissue evidence="1">Salivary glands</tissue>
    </source>
</reference>
<keyword evidence="2" id="KW-1185">Reference proteome</keyword>
<evidence type="ECO:0000313" key="1">
    <source>
        <dbReference type="EMBL" id="KAK8786549.1"/>
    </source>
</evidence>
<proteinExistence type="predicted"/>
<dbReference type="AlphaFoldDB" id="A0AAQ4FH72"/>
<protein>
    <submittedName>
        <fullName evidence="1">Uncharacterized protein</fullName>
    </submittedName>
</protein>
<organism evidence="1 2">
    <name type="scientific">Amblyomma americanum</name>
    <name type="common">Lone star tick</name>
    <dbReference type="NCBI Taxonomy" id="6943"/>
    <lineage>
        <taxon>Eukaryota</taxon>
        <taxon>Metazoa</taxon>
        <taxon>Ecdysozoa</taxon>
        <taxon>Arthropoda</taxon>
        <taxon>Chelicerata</taxon>
        <taxon>Arachnida</taxon>
        <taxon>Acari</taxon>
        <taxon>Parasitiformes</taxon>
        <taxon>Ixodida</taxon>
        <taxon>Ixodoidea</taxon>
        <taxon>Ixodidae</taxon>
        <taxon>Amblyomminae</taxon>
        <taxon>Amblyomma</taxon>
    </lineage>
</organism>
<dbReference type="EMBL" id="JARKHS020002658">
    <property type="protein sequence ID" value="KAK8786549.1"/>
    <property type="molecule type" value="Genomic_DNA"/>
</dbReference>
<dbReference type="Proteomes" id="UP001321473">
    <property type="component" value="Unassembled WGS sequence"/>
</dbReference>
<accession>A0AAQ4FH72</accession>
<name>A0AAQ4FH72_AMBAM</name>
<comment type="caution">
    <text evidence="1">The sequence shown here is derived from an EMBL/GenBank/DDBJ whole genome shotgun (WGS) entry which is preliminary data.</text>
</comment>
<gene>
    <name evidence="1" type="ORF">V5799_023673</name>
</gene>